<accession>A0A066RPW7</accession>
<dbReference type="STRING" id="1654360.EA58_21000"/>
<sequence length="65" mass="6748">MALNKDSLKQKIITNLKAKGFVTEGEHAAAGDMAEAIAAAVVEEITQNAKVNVSSGISKGLYSIT</sequence>
<comment type="caution">
    <text evidence="1">The sequence shown here is derived from an EMBL/GenBank/DDBJ whole genome shotgun (WGS) entry which is preliminary data.</text>
</comment>
<dbReference type="EMBL" id="JMIB01000045">
    <property type="protein sequence ID" value="KDM89687.1"/>
    <property type="molecule type" value="Genomic_DNA"/>
</dbReference>
<dbReference type="AlphaFoldDB" id="A0A066RPW7"/>
<gene>
    <name evidence="1" type="ORF">EA58_21000</name>
</gene>
<dbReference type="RefSeq" id="WP_036757212.1">
    <property type="nucleotide sequence ID" value="NZ_JAGSGC010000024.1"/>
</dbReference>
<keyword evidence="2" id="KW-1185">Reference proteome</keyword>
<dbReference type="Proteomes" id="UP000027192">
    <property type="component" value="Unassembled WGS sequence"/>
</dbReference>
<evidence type="ECO:0000313" key="2">
    <source>
        <dbReference type="Proteomes" id="UP000027192"/>
    </source>
</evidence>
<proteinExistence type="predicted"/>
<evidence type="ECO:0000313" key="1">
    <source>
        <dbReference type="EMBL" id="KDM89687.1"/>
    </source>
</evidence>
<protein>
    <submittedName>
        <fullName evidence="1">Uncharacterized protein</fullName>
    </submittedName>
</protein>
<name>A0A066RPW7_9GAMM</name>
<organism evidence="1 2">
    <name type="scientific">Photobacterium galatheae</name>
    <dbReference type="NCBI Taxonomy" id="1654360"/>
    <lineage>
        <taxon>Bacteria</taxon>
        <taxon>Pseudomonadati</taxon>
        <taxon>Pseudomonadota</taxon>
        <taxon>Gammaproteobacteria</taxon>
        <taxon>Vibrionales</taxon>
        <taxon>Vibrionaceae</taxon>
        <taxon>Photobacterium</taxon>
    </lineage>
</organism>
<reference evidence="1 2" key="1">
    <citation type="submission" date="2014-04" db="EMBL/GenBank/DDBJ databases">
        <title>Draft genome sequence of Photobacterium halotolerans S2753: a solonamide, ngercheumicin and holomycin producer.</title>
        <authorList>
            <person name="Machado H.R."/>
            <person name="Gram L."/>
        </authorList>
    </citation>
    <scope>NUCLEOTIDE SEQUENCE [LARGE SCALE GENOMIC DNA]</scope>
    <source>
        <strain evidence="1 2">S2753</strain>
    </source>
</reference>